<keyword evidence="1" id="KW-0472">Membrane</keyword>
<evidence type="ECO:0000313" key="2">
    <source>
        <dbReference type="EMBL" id="QPQ91211.1"/>
    </source>
</evidence>
<dbReference type="GeneID" id="45693874"/>
<dbReference type="InterPro" id="IPR048130">
    <property type="entry name" value="T6SS_ExIF-like"/>
</dbReference>
<dbReference type="AlphaFoldDB" id="A0AAQ0BSZ9"/>
<evidence type="ECO:0000313" key="3">
    <source>
        <dbReference type="EMBL" id="USS42689.1"/>
    </source>
</evidence>
<evidence type="ECO:0000256" key="1">
    <source>
        <dbReference type="SAM" id="Phobius"/>
    </source>
</evidence>
<sequence length="246" mass="26929">MTTKVTQGTAQLLRGRIQNLRKTRCRRDFVFTASDRTNMGATAIAAGLTGLGGVAAGLGTMAMDTTEEADLLEFELDGKSVQAWIWISVFKEGDEVEVVAEPGSEGWIGYGIRRVDDRIVALHPHCSRGRYAHYKASFSWFCKLVGGLLFASWTLIAIVAYFKSVSAADIVPFILVCLAGGLLAALIYGVIAYRIAKRFMGFVHLAEGIFEVFGWPNVKHIDLPAITKKTKTPSDPGALGILYFRY</sequence>
<dbReference type="EMBL" id="CP099583">
    <property type="protein sequence ID" value="USS42689.1"/>
    <property type="molecule type" value="Genomic_DNA"/>
</dbReference>
<keyword evidence="1" id="KW-1133">Transmembrane helix</keyword>
<dbReference type="Proteomes" id="UP001056386">
    <property type="component" value="Chromosome 2"/>
</dbReference>
<dbReference type="EMBL" id="CP065600">
    <property type="protein sequence ID" value="QPQ91211.1"/>
    <property type="molecule type" value="Genomic_DNA"/>
</dbReference>
<evidence type="ECO:0000313" key="4">
    <source>
        <dbReference type="Proteomes" id="UP000594892"/>
    </source>
</evidence>
<proteinExistence type="predicted"/>
<protein>
    <submittedName>
        <fullName evidence="2">Uncharacterized protein</fullName>
    </submittedName>
</protein>
<name>A0AAQ0BSZ9_BURGL</name>
<feature type="transmembrane region" description="Helical" evidence="1">
    <location>
        <begin position="170"/>
        <end position="191"/>
    </location>
</feature>
<organism evidence="2 4">
    <name type="scientific">Burkholderia glumae</name>
    <name type="common">Pseudomonas glumae</name>
    <dbReference type="NCBI Taxonomy" id="337"/>
    <lineage>
        <taxon>Bacteria</taxon>
        <taxon>Pseudomonadati</taxon>
        <taxon>Pseudomonadota</taxon>
        <taxon>Betaproteobacteria</taxon>
        <taxon>Burkholderiales</taxon>
        <taxon>Burkholderiaceae</taxon>
        <taxon>Burkholderia</taxon>
    </lineage>
</organism>
<reference evidence="2 4" key="1">
    <citation type="submission" date="2020-12" db="EMBL/GenBank/DDBJ databases">
        <title>FDA dAtabase for Regulatory Grade micrObial Sequences (FDA-ARGOS): Supporting development and validation of Infectious Disease Dx tests.</title>
        <authorList>
            <person name="Minogue T."/>
            <person name="Wolcott M."/>
            <person name="Wasieloski L."/>
            <person name="Aguilar W."/>
            <person name="Moore D."/>
            <person name="Jaissle J."/>
            <person name="Tallon L."/>
            <person name="Sadzewicz L."/>
            <person name="Zhao X."/>
            <person name="Boylan J."/>
            <person name="Ott S."/>
            <person name="Bowen H."/>
            <person name="Vavikolanu K."/>
            <person name="Mehta A."/>
            <person name="Aluvathingal J."/>
            <person name="Nadendla S."/>
            <person name="Yan Y."/>
            <person name="Sichtig H."/>
        </authorList>
    </citation>
    <scope>NUCLEOTIDE SEQUENCE [LARGE SCALE GENOMIC DNA]</scope>
    <source>
        <strain evidence="2 4">FDAARGOS_949</strain>
    </source>
</reference>
<evidence type="ECO:0000313" key="5">
    <source>
        <dbReference type="Proteomes" id="UP001056386"/>
    </source>
</evidence>
<dbReference type="RefSeq" id="WP_015878095.1">
    <property type="nucleotide sequence ID" value="NZ_CP021075.1"/>
</dbReference>
<keyword evidence="1" id="KW-0812">Transmembrane</keyword>
<gene>
    <name evidence="2" type="ORF">I6H06_05710</name>
    <name evidence="3" type="ORF">NFI99_10920</name>
</gene>
<dbReference type="Proteomes" id="UP000594892">
    <property type="component" value="Chromosome 1"/>
</dbReference>
<feature type="transmembrane region" description="Helical" evidence="1">
    <location>
        <begin position="140"/>
        <end position="164"/>
    </location>
</feature>
<accession>A0AAQ0BSZ9</accession>
<keyword evidence="5" id="KW-1185">Reference proteome</keyword>
<reference evidence="3" key="2">
    <citation type="submission" date="2022-06" db="EMBL/GenBank/DDBJ databases">
        <title>Draft genome sequence of Burkholderia glumae strain GR20004 isolated from rice panicle showing bacterial panicle blight.</title>
        <authorList>
            <person name="Choi S.Y."/>
            <person name="Lee Y.H."/>
        </authorList>
    </citation>
    <scope>NUCLEOTIDE SEQUENCE</scope>
    <source>
        <strain evidence="3">GR20004</strain>
    </source>
</reference>
<dbReference type="NCBIfam" id="NF041560">
    <property type="entry name" value="T6SS_Burk_ExIF"/>
    <property type="match status" value="1"/>
</dbReference>